<dbReference type="Pfam" id="PF00691">
    <property type="entry name" value="OmpA"/>
    <property type="match status" value="1"/>
</dbReference>
<dbReference type="PROSITE" id="PS51257">
    <property type="entry name" value="PROKAR_LIPOPROTEIN"/>
    <property type="match status" value="1"/>
</dbReference>
<feature type="domain" description="VWFA" evidence="8">
    <location>
        <begin position="50"/>
        <end position="252"/>
    </location>
</feature>
<dbReference type="PROSITE" id="PS50234">
    <property type="entry name" value="VWFA"/>
    <property type="match status" value="1"/>
</dbReference>
<dbReference type="InterPro" id="IPR003367">
    <property type="entry name" value="Thrombospondin_3-like_rpt"/>
</dbReference>
<evidence type="ECO:0008006" key="11">
    <source>
        <dbReference type="Google" id="ProtNLM"/>
    </source>
</evidence>
<dbReference type="GO" id="GO:0009279">
    <property type="term" value="C:cell outer membrane"/>
    <property type="evidence" value="ECO:0007669"/>
    <property type="project" value="UniProtKB-SubCell"/>
</dbReference>
<feature type="chain" id="PRO_5019858054" description="OmpA-like domain-containing protein" evidence="7">
    <location>
        <begin position="21"/>
        <end position="592"/>
    </location>
</feature>
<dbReference type="Gene3D" id="4.10.1080.10">
    <property type="entry name" value="TSP type-3 repeat"/>
    <property type="match status" value="2"/>
</dbReference>
<evidence type="ECO:0000256" key="1">
    <source>
        <dbReference type="ARBA" id="ARBA00004442"/>
    </source>
</evidence>
<protein>
    <recommendedName>
        <fullName evidence="11">OmpA-like domain-containing protein</fullName>
    </recommendedName>
</protein>
<accession>A0A484HKT8</accession>
<dbReference type="Gene3D" id="3.30.1330.60">
    <property type="entry name" value="OmpA-like domain"/>
    <property type="match status" value="1"/>
</dbReference>
<comment type="subcellular location">
    <subcellularLocation>
        <location evidence="1">Cell outer membrane</location>
    </subcellularLocation>
</comment>
<dbReference type="GO" id="GO:0007155">
    <property type="term" value="P:cell adhesion"/>
    <property type="evidence" value="ECO:0007669"/>
    <property type="project" value="InterPro"/>
</dbReference>
<evidence type="ECO:0000256" key="6">
    <source>
        <dbReference type="SAM" id="MobiDB-lite"/>
    </source>
</evidence>
<keyword evidence="3 5" id="KW-0472">Membrane</keyword>
<dbReference type="Pfam" id="PF02412">
    <property type="entry name" value="TSP_3"/>
    <property type="match status" value="7"/>
</dbReference>
<dbReference type="PRINTS" id="PR01021">
    <property type="entry name" value="OMPADOMAIN"/>
</dbReference>
<feature type="domain" description="OmpA-like" evidence="9">
    <location>
        <begin position="477"/>
        <end position="592"/>
    </location>
</feature>
<proteinExistence type="predicted"/>
<dbReference type="InterPro" id="IPR028974">
    <property type="entry name" value="TSP_type-3_rpt"/>
</dbReference>
<dbReference type="InterPro" id="IPR050330">
    <property type="entry name" value="Bact_OuterMem_StrucFunc"/>
</dbReference>
<dbReference type="PANTHER" id="PTHR30329:SF21">
    <property type="entry name" value="LIPOPROTEIN YIAD-RELATED"/>
    <property type="match status" value="1"/>
</dbReference>
<feature type="signal peptide" evidence="7">
    <location>
        <begin position="1"/>
        <end position="20"/>
    </location>
</feature>
<dbReference type="InterPro" id="IPR006665">
    <property type="entry name" value="OmpA-like"/>
</dbReference>
<dbReference type="CDD" id="cd07185">
    <property type="entry name" value="OmpA_C-like"/>
    <property type="match status" value="1"/>
</dbReference>
<evidence type="ECO:0000256" key="4">
    <source>
        <dbReference type="ARBA" id="ARBA00023237"/>
    </source>
</evidence>
<feature type="region of interest" description="Disordered" evidence="6">
    <location>
        <begin position="245"/>
        <end position="266"/>
    </location>
</feature>
<reference evidence="10" key="1">
    <citation type="submission" date="2019-01" db="EMBL/GenBank/DDBJ databases">
        <authorList>
            <consortium name="Genoscope - CEA"/>
            <person name="William W."/>
        </authorList>
    </citation>
    <scope>NUCLEOTIDE SEQUENCE</scope>
    <source>
        <strain evidence="10">CR-1</strain>
    </source>
</reference>
<dbReference type="PANTHER" id="PTHR30329">
    <property type="entry name" value="STATOR ELEMENT OF FLAGELLAR MOTOR COMPLEX"/>
    <property type="match status" value="1"/>
</dbReference>
<dbReference type="InterPro" id="IPR036465">
    <property type="entry name" value="vWFA_dom_sf"/>
</dbReference>
<keyword evidence="2 7" id="KW-0732">Signal</keyword>
<dbReference type="SUPFAM" id="SSF103647">
    <property type="entry name" value="TSP type-3 repeat"/>
    <property type="match status" value="3"/>
</dbReference>
<evidence type="ECO:0000259" key="8">
    <source>
        <dbReference type="PROSITE" id="PS50234"/>
    </source>
</evidence>
<name>A0A484HKT8_9BACT</name>
<dbReference type="InterPro" id="IPR002035">
    <property type="entry name" value="VWF_A"/>
</dbReference>
<evidence type="ECO:0000256" key="3">
    <source>
        <dbReference type="ARBA" id="ARBA00023136"/>
    </source>
</evidence>
<dbReference type="InterPro" id="IPR006664">
    <property type="entry name" value="OMP_bac"/>
</dbReference>
<evidence type="ECO:0000313" key="10">
    <source>
        <dbReference type="EMBL" id="VEN74206.1"/>
    </source>
</evidence>
<evidence type="ECO:0000256" key="5">
    <source>
        <dbReference type="PROSITE-ProRule" id="PRU00473"/>
    </source>
</evidence>
<dbReference type="AlphaFoldDB" id="A0A484HKT8"/>
<dbReference type="SUPFAM" id="SSF103088">
    <property type="entry name" value="OmpA-like"/>
    <property type="match status" value="1"/>
</dbReference>
<dbReference type="GO" id="GO:0005509">
    <property type="term" value="F:calcium ion binding"/>
    <property type="evidence" value="ECO:0007669"/>
    <property type="project" value="InterPro"/>
</dbReference>
<evidence type="ECO:0000256" key="7">
    <source>
        <dbReference type="SAM" id="SignalP"/>
    </source>
</evidence>
<gene>
    <name evidence="10" type="ORF">EPICR_30139</name>
</gene>
<keyword evidence="4" id="KW-0998">Cell outer membrane</keyword>
<dbReference type="InterPro" id="IPR036737">
    <property type="entry name" value="OmpA-like_sf"/>
</dbReference>
<dbReference type="PROSITE" id="PS51123">
    <property type="entry name" value="OMPA_2"/>
    <property type="match status" value="1"/>
</dbReference>
<evidence type="ECO:0000256" key="2">
    <source>
        <dbReference type="ARBA" id="ARBA00022729"/>
    </source>
</evidence>
<sequence>MKKRALMILAIGLIGIPALLGCSHTKAPQKPAGFVPRSVPMDFYQQNVDVFAVIVDSSFKMMQSSGERTQLNLAKTFTDRLIRTLPADLKIKSGLISFGPGPGGKNVPRFLSGPADHSPADFRAATDKIGLTFGGDIRISDAMDLASDALSEIPGKKALFVVSRGRLDGAAMEGAARRIKEKFGKSLSLYAMTTSNDPALSDSMEKIAGQCARGFLAPAQGLLEPHQMADFVKRTFMIQRVDTDEDGVPDQMDQCPDTPSGADIDTEGCALDSDKDGVYDYRDACPGTPGGAPVDEKGCPMDQDKDGVYDHLDRCPDTPSDAPVDEKGCLMDQDEDGVYDHLDQCPDTPANVKVCEKGCPYDHDKDGVYDYLDACPGTPAEIEKVDAAGCPFDTDKDGIYDYLDQCADTPANVKTDEKGCPLDHDGDGVYDYMDACPGTPAQARKVDAEGCPFDADKDGVYDYLDQCPGTPPNAGRINEKGCWSISPIFFDYKKADIKTEGLGVLNEVGKILVTNPSVKVTVFAYTDGVGSSAYNARLAKKRGLAVKDYLLGMGIEESRVSIASMGLKNPRSSNLTEKGRAMNRRVEIRTSR</sequence>
<dbReference type="Pfam" id="PF13519">
    <property type="entry name" value="VWA_2"/>
    <property type="match status" value="1"/>
</dbReference>
<dbReference type="SUPFAM" id="SSF53300">
    <property type="entry name" value="vWA-like"/>
    <property type="match status" value="1"/>
</dbReference>
<organism evidence="10">
    <name type="scientific">uncultured Desulfobacteraceae bacterium</name>
    <dbReference type="NCBI Taxonomy" id="218296"/>
    <lineage>
        <taxon>Bacteria</taxon>
        <taxon>Pseudomonadati</taxon>
        <taxon>Thermodesulfobacteriota</taxon>
        <taxon>Desulfobacteria</taxon>
        <taxon>Desulfobacterales</taxon>
        <taxon>Desulfobacteraceae</taxon>
        <taxon>environmental samples</taxon>
    </lineage>
</organism>
<evidence type="ECO:0000259" key="9">
    <source>
        <dbReference type="PROSITE" id="PS51123"/>
    </source>
</evidence>
<dbReference type="EMBL" id="CAACVI010000023">
    <property type="protein sequence ID" value="VEN74206.1"/>
    <property type="molecule type" value="Genomic_DNA"/>
</dbReference>